<dbReference type="PANTHER" id="PTHR30572">
    <property type="entry name" value="MEMBRANE COMPONENT OF TRANSPORTER-RELATED"/>
    <property type="match status" value="1"/>
</dbReference>
<feature type="transmembrane region" description="Helical" evidence="6">
    <location>
        <begin position="284"/>
        <end position="304"/>
    </location>
</feature>
<reference evidence="9 10" key="1">
    <citation type="submission" date="2021-03" db="EMBL/GenBank/DDBJ databases">
        <title>Fibrella sp. HMF5405 genome sequencing and assembly.</title>
        <authorList>
            <person name="Kang H."/>
            <person name="Kim H."/>
            <person name="Bae S."/>
            <person name="Joh K."/>
        </authorList>
    </citation>
    <scope>NUCLEOTIDE SEQUENCE [LARGE SCALE GENOMIC DNA]</scope>
    <source>
        <strain evidence="9 10">HMF5405</strain>
    </source>
</reference>
<evidence type="ECO:0000313" key="9">
    <source>
        <dbReference type="EMBL" id="MBO0948233.1"/>
    </source>
</evidence>
<feature type="transmembrane region" description="Helical" evidence="6">
    <location>
        <begin position="340"/>
        <end position="358"/>
    </location>
</feature>
<evidence type="ECO:0000259" key="7">
    <source>
        <dbReference type="Pfam" id="PF02687"/>
    </source>
</evidence>
<organism evidence="9 10">
    <name type="scientific">Fibrella forsythiae</name>
    <dbReference type="NCBI Taxonomy" id="2817061"/>
    <lineage>
        <taxon>Bacteria</taxon>
        <taxon>Pseudomonadati</taxon>
        <taxon>Bacteroidota</taxon>
        <taxon>Cytophagia</taxon>
        <taxon>Cytophagales</taxon>
        <taxon>Spirosomataceae</taxon>
        <taxon>Fibrella</taxon>
    </lineage>
</organism>
<dbReference type="InterPro" id="IPR025857">
    <property type="entry name" value="MacB_PCD"/>
</dbReference>
<dbReference type="PROSITE" id="PS51257">
    <property type="entry name" value="PROKAR_LIPOPROTEIN"/>
    <property type="match status" value="1"/>
</dbReference>
<dbReference type="Proteomes" id="UP000664628">
    <property type="component" value="Unassembled WGS sequence"/>
</dbReference>
<keyword evidence="10" id="KW-1185">Reference proteome</keyword>
<accession>A0ABS3JE14</accession>
<proteinExistence type="predicted"/>
<feature type="domain" description="ABC3 transporter permease C-terminal" evidence="7">
    <location>
        <begin position="680"/>
        <end position="793"/>
    </location>
</feature>
<dbReference type="RefSeq" id="WP_207328211.1">
    <property type="nucleotide sequence ID" value="NZ_JAFMYW010000002.1"/>
</dbReference>
<keyword evidence="4 6" id="KW-1133">Transmembrane helix</keyword>
<evidence type="ECO:0000256" key="1">
    <source>
        <dbReference type="ARBA" id="ARBA00004651"/>
    </source>
</evidence>
<evidence type="ECO:0000256" key="5">
    <source>
        <dbReference type="ARBA" id="ARBA00023136"/>
    </source>
</evidence>
<dbReference type="Pfam" id="PF12704">
    <property type="entry name" value="MacB_PCD"/>
    <property type="match status" value="1"/>
</dbReference>
<feature type="transmembrane region" description="Helical" evidence="6">
    <location>
        <begin position="677"/>
        <end position="702"/>
    </location>
</feature>
<gene>
    <name evidence="9" type="ORF">J2I46_06550</name>
</gene>
<name>A0ABS3JE14_9BACT</name>
<keyword evidence="3 6" id="KW-0812">Transmembrane</keyword>
<keyword evidence="5 6" id="KW-0472">Membrane</keyword>
<comment type="subcellular location">
    <subcellularLocation>
        <location evidence="1">Cell membrane</location>
        <topology evidence="1">Multi-pass membrane protein</topology>
    </subcellularLocation>
</comment>
<evidence type="ECO:0000313" key="10">
    <source>
        <dbReference type="Proteomes" id="UP000664628"/>
    </source>
</evidence>
<evidence type="ECO:0000256" key="2">
    <source>
        <dbReference type="ARBA" id="ARBA00022475"/>
    </source>
</evidence>
<feature type="domain" description="ABC3 transporter permease C-terminal" evidence="7">
    <location>
        <begin position="290"/>
        <end position="407"/>
    </location>
</feature>
<feature type="transmembrane region" description="Helical" evidence="6">
    <location>
        <begin position="761"/>
        <end position="781"/>
    </location>
</feature>
<comment type="caution">
    <text evidence="9">The sequence shown here is derived from an EMBL/GenBank/DDBJ whole genome shotgun (WGS) entry which is preliminary data.</text>
</comment>
<sequence>MLRNYIKIALRNLARNRVNTLINVLGLAIGLASCLLLFTYLRNELSYDAFHANADRLVRVTMEYSSQGKVGTAAQTGTKVAPELGRRFSEIEAGVRLINGQGVIRLGDQVFNEKRLLYADSALFAMFSFPLVKGNPQTALAGPNLVVLSEATAAKYFGTANPIGKVLQVKTGGPADKYLTVTGVVANSPANSQIKYDLIASFTTLRASKTEEWWSANYGTYLLLRSPEAIAALQAKIPAFMKSQSGETGMTGGDYLTYKLEPIRQVHLRSSVEGMFEPNGDLTYVYIFGIISVLILLIACVNYINLATARAVERAQEVGVRKVLGAERSQLFGQFMGESVLVTGAALLLGIALAWLLLPLFNQLSDRHFTAADWLTPAWMAGVLVIGLLVALVAGGYPAWILARFQPMRALQGRMMAGGGSLRRGLIVGQFAITAFLIVSTLVVRNQLDFIQHKKLGYNRDRVVMLPANQQVADKLRTLKSEFKRSGDVQQVSMAYESPVFVGGGYSMGRPDMTEKQQKMVTGLPIDEEFVKATGLRIVAGEDLTIADVERTAQASVDSLDRYRFLLNESGAKELGWTPQQAIGKAMNVNGRAGKVKAVVGDFHFSSLKQQIGPMVLFPEGGGNVLLVKLGGGDMANSLTSLERTWKSLLPDQPFEYQFMDEQFDNLYASEMRTGRVFSVFAFLSIFLGCLGLFGLSAYTTAQRTKEIGVRKVLGASVYSIVSLLSRDFIKLVLIAIVIASPLAWWAMNTWLNDFVYKVDVAWWVFALAGTLSVAIALLTVSFQAIKAALMNPVKALRTE</sequence>
<feature type="transmembrane region" description="Helical" evidence="6">
    <location>
        <begin position="378"/>
        <end position="403"/>
    </location>
</feature>
<feature type="transmembrane region" description="Helical" evidence="6">
    <location>
        <begin position="21"/>
        <end position="41"/>
    </location>
</feature>
<dbReference type="Pfam" id="PF02687">
    <property type="entry name" value="FtsX"/>
    <property type="match status" value="2"/>
</dbReference>
<feature type="transmembrane region" description="Helical" evidence="6">
    <location>
        <begin position="729"/>
        <end position="749"/>
    </location>
</feature>
<evidence type="ECO:0000256" key="6">
    <source>
        <dbReference type="SAM" id="Phobius"/>
    </source>
</evidence>
<dbReference type="InterPro" id="IPR050250">
    <property type="entry name" value="Macrolide_Exporter_MacB"/>
</dbReference>
<evidence type="ECO:0000256" key="4">
    <source>
        <dbReference type="ARBA" id="ARBA00022989"/>
    </source>
</evidence>
<dbReference type="InterPro" id="IPR003838">
    <property type="entry name" value="ABC3_permease_C"/>
</dbReference>
<keyword evidence="2" id="KW-1003">Cell membrane</keyword>
<dbReference type="EMBL" id="JAFMYW010000002">
    <property type="protein sequence ID" value="MBO0948233.1"/>
    <property type="molecule type" value="Genomic_DNA"/>
</dbReference>
<feature type="domain" description="MacB-like periplasmic core" evidence="8">
    <location>
        <begin position="20"/>
        <end position="238"/>
    </location>
</feature>
<protein>
    <submittedName>
        <fullName evidence="9">ABC transporter permease</fullName>
    </submittedName>
</protein>
<feature type="transmembrane region" description="Helical" evidence="6">
    <location>
        <begin position="424"/>
        <end position="444"/>
    </location>
</feature>
<evidence type="ECO:0000256" key="3">
    <source>
        <dbReference type="ARBA" id="ARBA00022692"/>
    </source>
</evidence>
<dbReference type="PANTHER" id="PTHR30572:SF18">
    <property type="entry name" value="ABC-TYPE MACROLIDE FAMILY EXPORT SYSTEM PERMEASE COMPONENT 2"/>
    <property type="match status" value="1"/>
</dbReference>
<evidence type="ECO:0000259" key="8">
    <source>
        <dbReference type="Pfam" id="PF12704"/>
    </source>
</evidence>